<dbReference type="Pfam" id="PF03922">
    <property type="entry name" value="OmpW"/>
    <property type="match status" value="1"/>
</dbReference>
<sequence length="224" mass="23429">MKKIHIALCAILGLSSLSAVAEDKNLVAAGFGYIAVNSSSPDFASNGPAFLTPQPAGLTVGSASTLLFGFSHMVSDHWAVALAGGIPPKHDIFGRGNLAPFGVITTVKQFAPTVFANYHFNESGSKFRPFVGLGINYTKFYDITSQPAGNLASGGPTSVTLSSYTGLAATIGMNYKIADHWYINANIAAADVSTDMVATTGSIQRTTHVKLNPILYSAGIAYSF</sequence>
<dbReference type="PANTHER" id="PTHR36920">
    <property type="match status" value="1"/>
</dbReference>
<proteinExistence type="predicted"/>
<dbReference type="GO" id="GO:0055085">
    <property type="term" value="P:transmembrane transport"/>
    <property type="evidence" value="ECO:0007669"/>
    <property type="project" value="TreeGrafter"/>
</dbReference>
<keyword evidence="4" id="KW-1185">Reference proteome</keyword>
<evidence type="ECO:0000256" key="1">
    <source>
        <dbReference type="ARBA" id="ARBA00004442"/>
    </source>
</evidence>
<comment type="caution">
    <text evidence="3">The sequence shown here is derived from an EMBL/GenBank/DDBJ whole genome shotgun (WGS) entry which is preliminary data.</text>
</comment>
<dbReference type="RefSeq" id="WP_186912016.1">
    <property type="nucleotide sequence ID" value="NZ_JACOFV010000006.1"/>
</dbReference>
<dbReference type="Proteomes" id="UP000634011">
    <property type="component" value="Unassembled WGS sequence"/>
</dbReference>
<protein>
    <submittedName>
        <fullName evidence="3">Outer membrane beta-barrel protein</fullName>
    </submittedName>
</protein>
<feature type="signal peptide" evidence="2">
    <location>
        <begin position="1"/>
        <end position="21"/>
    </location>
</feature>
<reference evidence="3" key="1">
    <citation type="submission" date="2020-08" db="EMBL/GenBank/DDBJ databases">
        <title>Novel species isolated from subtropical streams in China.</title>
        <authorList>
            <person name="Lu H."/>
        </authorList>
    </citation>
    <scope>NUCLEOTIDE SEQUENCE</scope>
    <source>
        <strain evidence="3">KACC 12607</strain>
    </source>
</reference>
<evidence type="ECO:0000313" key="3">
    <source>
        <dbReference type="EMBL" id="MBC3862098.1"/>
    </source>
</evidence>
<dbReference type="PANTHER" id="PTHR36920:SF1">
    <property type="entry name" value="OUTER MEMBRANE PROTEIN W"/>
    <property type="match status" value="1"/>
</dbReference>
<name>A0A923HGQ3_9BURK</name>
<evidence type="ECO:0000313" key="4">
    <source>
        <dbReference type="Proteomes" id="UP000634011"/>
    </source>
</evidence>
<gene>
    <name evidence="3" type="ORF">H8K32_08320</name>
</gene>
<dbReference type="SUPFAM" id="SSF56925">
    <property type="entry name" value="OMPA-like"/>
    <property type="match status" value="1"/>
</dbReference>
<dbReference type="Gene3D" id="2.40.160.20">
    <property type="match status" value="1"/>
</dbReference>
<dbReference type="EMBL" id="JACOFV010000006">
    <property type="protein sequence ID" value="MBC3862098.1"/>
    <property type="molecule type" value="Genomic_DNA"/>
</dbReference>
<feature type="chain" id="PRO_5038103788" evidence="2">
    <location>
        <begin position="22"/>
        <end position="224"/>
    </location>
</feature>
<dbReference type="GO" id="GO:0009279">
    <property type="term" value="C:cell outer membrane"/>
    <property type="evidence" value="ECO:0007669"/>
    <property type="project" value="UniProtKB-SubCell"/>
</dbReference>
<dbReference type="AlphaFoldDB" id="A0A923HGQ3"/>
<organism evidence="3 4">
    <name type="scientific">Undibacterium jejuense</name>
    <dbReference type="NCBI Taxonomy" id="1344949"/>
    <lineage>
        <taxon>Bacteria</taxon>
        <taxon>Pseudomonadati</taxon>
        <taxon>Pseudomonadota</taxon>
        <taxon>Betaproteobacteria</taxon>
        <taxon>Burkholderiales</taxon>
        <taxon>Oxalobacteraceae</taxon>
        <taxon>Undibacterium</taxon>
    </lineage>
</organism>
<dbReference type="InterPro" id="IPR005618">
    <property type="entry name" value="OMPW"/>
</dbReference>
<comment type="subcellular location">
    <subcellularLocation>
        <location evidence="1">Cell outer membrane</location>
    </subcellularLocation>
</comment>
<evidence type="ECO:0000256" key="2">
    <source>
        <dbReference type="SAM" id="SignalP"/>
    </source>
</evidence>
<accession>A0A923HGQ3</accession>
<dbReference type="InterPro" id="IPR011250">
    <property type="entry name" value="OMP/PagP_B-barrel"/>
</dbReference>
<keyword evidence="2" id="KW-0732">Signal</keyword>